<name>A0ABD4Z7N4_9CREN</name>
<dbReference type="PIRSF" id="PIRSF006593">
    <property type="entry name" value="UCP006593"/>
    <property type="match status" value="1"/>
</dbReference>
<gene>
    <name evidence="2" type="ORF">QPL79_05005</name>
</gene>
<dbReference type="EMBL" id="JASNVW010000002">
    <property type="protein sequence ID" value="MDK6028714.1"/>
    <property type="molecule type" value="Genomic_DNA"/>
</dbReference>
<accession>A0ABD4Z7N4</accession>
<feature type="domain" description="Damage-control phosphatase ARMT1-like metal-binding" evidence="1">
    <location>
        <begin position="39"/>
        <end position="274"/>
    </location>
</feature>
<dbReference type="AlphaFoldDB" id="A0ABD4Z7N4"/>
<dbReference type="SUPFAM" id="SSF111321">
    <property type="entry name" value="AF1104-like"/>
    <property type="match status" value="1"/>
</dbReference>
<keyword evidence="3" id="KW-1185">Reference proteome</keyword>
<evidence type="ECO:0000259" key="1">
    <source>
        <dbReference type="Pfam" id="PF01937"/>
    </source>
</evidence>
<evidence type="ECO:0000313" key="2">
    <source>
        <dbReference type="EMBL" id="MDK6028714.1"/>
    </source>
</evidence>
<evidence type="ECO:0000313" key="3">
    <source>
        <dbReference type="Proteomes" id="UP001529235"/>
    </source>
</evidence>
<organism evidence="2 3">
    <name type="scientific">Ignisphaera cupida</name>
    <dbReference type="NCBI Taxonomy" id="3050454"/>
    <lineage>
        <taxon>Archaea</taxon>
        <taxon>Thermoproteota</taxon>
        <taxon>Thermoprotei</taxon>
        <taxon>Desulfurococcales</taxon>
        <taxon>Desulfurococcaceae</taxon>
        <taxon>Ignisphaera</taxon>
    </lineage>
</organism>
<dbReference type="InterPro" id="IPR002791">
    <property type="entry name" value="ARMT1-like_metal-bd"/>
</dbReference>
<comment type="caution">
    <text evidence="2">The sequence shown here is derived from an EMBL/GenBank/DDBJ whole genome shotgun (WGS) entry which is preliminary data.</text>
</comment>
<dbReference type="Gene3D" id="3.40.50.10880">
    <property type="entry name" value="Uncharacterised protein PF01937, DUF89, domain 3"/>
    <property type="match status" value="1"/>
</dbReference>
<dbReference type="Gene3D" id="1.10.285.20">
    <property type="entry name" value="Uncharacterised protein PF01937, DUF89, domain 2"/>
    <property type="match status" value="1"/>
</dbReference>
<sequence>MEKSRNLGEYEKMKIMSDVLAIAKDFMENCLKNGENICVPTMLATKLFRYMKKALNNPDPYIEEKTLLNKEALKLYENVKAFVLSGSSVEERLVKAIRFSIIGNLLDIGVLNYTPPTVEEIIEKALKMDIYGDLEKAAKILLNSKKVVVVLDNAGEAVFDRLLADVLRANGSKVSAIVKGGSFQNDMTIHDAALAELDKSFDEVIDSGTDASSIFLDELSEKARKAIDEAESIVFKGMANYEYVTEIENVIKKPIIYLLVAKCLPVSIASGIPLGKAGVVIHNIA</sequence>
<dbReference type="InterPro" id="IPR014444">
    <property type="entry name" value="PH1575-like"/>
</dbReference>
<protein>
    <submittedName>
        <fullName evidence="2">ARMT1-like domain-containing protein</fullName>
    </submittedName>
</protein>
<proteinExistence type="predicted"/>
<dbReference type="Pfam" id="PF01937">
    <property type="entry name" value="ARMT1-like_dom"/>
    <property type="match status" value="1"/>
</dbReference>
<reference evidence="2 3" key="1">
    <citation type="submission" date="2023-05" db="EMBL/GenBank/DDBJ databases">
        <title>A new hyperthermophilic archaea 'Ignisphaera cupida' sp. nov. and description of the family 'Ignisphaeraceae' fam. nov.</title>
        <authorList>
            <person name="Podosokorskaya O.A."/>
            <person name="Elcheninov A.G."/>
            <person name="Klukina A."/>
            <person name="Merkel A.Y."/>
        </authorList>
    </citation>
    <scope>NUCLEOTIDE SEQUENCE [LARGE SCALE GENOMIC DNA]</scope>
    <source>
        <strain evidence="2 3">4213-co</strain>
    </source>
</reference>
<dbReference type="InterPro" id="IPR036075">
    <property type="entry name" value="ARMT-1-like_metal-bd_sf"/>
</dbReference>
<dbReference type="Proteomes" id="UP001529235">
    <property type="component" value="Unassembled WGS sequence"/>
</dbReference>